<feature type="region of interest" description="Disordered" evidence="6">
    <location>
        <begin position="1"/>
        <end position="21"/>
    </location>
</feature>
<feature type="compositionally biased region" description="Basic and acidic residues" evidence="6">
    <location>
        <begin position="246"/>
        <end position="257"/>
    </location>
</feature>
<comment type="similarity">
    <text evidence="1 5">Belongs to the NOP53 family.</text>
</comment>
<evidence type="ECO:0000313" key="8">
    <source>
        <dbReference type="Proteomes" id="UP000245609"/>
    </source>
</evidence>
<gene>
    <name evidence="7" type="ORF">BB560_005881</name>
</gene>
<evidence type="ECO:0000256" key="3">
    <source>
        <dbReference type="ARBA" id="ARBA00022517"/>
    </source>
</evidence>
<dbReference type="GO" id="GO:0005730">
    <property type="term" value="C:nucleolus"/>
    <property type="evidence" value="ECO:0007669"/>
    <property type="project" value="UniProtKB-SubCell"/>
</dbReference>
<feature type="compositionally biased region" description="Acidic residues" evidence="6">
    <location>
        <begin position="258"/>
        <end position="270"/>
    </location>
</feature>
<evidence type="ECO:0000256" key="1">
    <source>
        <dbReference type="ARBA" id="ARBA00008838"/>
    </source>
</evidence>
<name>A0A2T9YSF1_9FUNG</name>
<accession>A0A2T9YSF1</accession>
<proteinExistence type="inferred from homology"/>
<evidence type="ECO:0000313" key="7">
    <source>
        <dbReference type="EMBL" id="PVU95184.1"/>
    </source>
</evidence>
<evidence type="ECO:0000256" key="5">
    <source>
        <dbReference type="PIRNR" id="PIRNR017302"/>
    </source>
</evidence>
<evidence type="ECO:0000256" key="2">
    <source>
        <dbReference type="ARBA" id="ARBA00018339"/>
    </source>
</evidence>
<dbReference type="GO" id="GO:0000027">
    <property type="term" value="P:ribosomal large subunit assembly"/>
    <property type="evidence" value="ECO:0007669"/>
    <property type="project" value="UniProtKB-UniRule"/>
</dbReference>
<reference evidence="7 8" key="1">
    <citation type="journal article" date="2018" name="MBio">
        <title>Comparative Genomics Reveals the Core Gene Toolbox for the Fungus-Insect Symbiosis.</title>
        <authorList>
            <person name="Wang Y."/>
            <person name="Stata M."/>
            <person name="Wang W."/>
            <person name="Stajich J.E."/>
            <person name="White M.M."/>
            <person name="Moncalvo J.M."/>
        </authorList>
    </citation>
    <scope>NUCLEOTIDE SEQUENCE [LARGE SCALE GENOMIC DNA]</scope>
    <source>
        <strain evidence="7 8">SC-DP-2</strain>
    </source>
</reference>
<dbReference type="InterPro" id="IPR011687">
    <property type="entry name" value="Nop53/GLTSCR2"/>
</dbReference>
<keyword evidence="3 5" id="KW-0690">Ribosome biogenesis</keyword>
<feature type="compositionally biased region" description="Basic and acidic residues" evidence="6">
    <location>
        <begin position="1"/>
        <end position="14"/>
    </location>
</feature>
<dbReference type="GO" id="GO:0006364">
    <property type="term" value="P:rRNA processing"/>
    <property type="evidence" value="ECO:0007669"/>
    <property type="project" value="TreeGrafter"/>
</dbReference>
<organism evidence="7 8">
    <name type="scientific">Smittium megazygosporum</name>
    <dbReference type="NCBI Taxonomy" id="133381"/>
    <lineage>
        <taxon>Eukaryota</taxon>
        <taxon>Fungi</taxon>
        <taxon>Fungi incertae sedis</taxon>
        <taxon>Zoopagomycota</taxon>
        <taxon>Kickxellomycotina</taxon>
        <taxon>Harpellomycetes</taxon>
        <taxon>Harpellales</taxon>
        <taxon>Legeriomycetaceae</taxon>
        <taxon>Smittium</taxon>
    </lineage>
</organism>
<sequence>MSVETKDNVTEQKKLKGKTSRKGKVAWRKNIDLSTVETGLEERLSEKIRGGLPITEQENSDLFQVDTKPNLKYVVPLKKKLRIETILESTSKIVVPGKQPLNVDKSIASEKYNRKLVSSLKKALNAPLLPSENKKRRLGKKQHYDIWEDGLLPVNYNRADQSIVPSLNTDSKTSKKPKIPISSIEIKKLVAPKVVLPHPGMSYCPDESERKVKKFSGYSKGAIEREQTKAVKKDLLNSKSDTQSTVEEKVVPSNKDEIELDSSDTEVEELEQPKKATKRKTKADRNREAKIRNKELKEKEKAKIDRTQLASIKATLPKTKIGKYNVRKIATPVKLSHEIKDSLRQLKPETNLAVESFVGLQRRNLIEPRVRVQKRRRYELKTTEKWTFKDFK</sequence>
<comment type="caution">
    <text evidence="7">The sequence shown here is derived from an EMBL/GenBank/DDBJ whole genome shotgun (WGS) entry which is preliminary data.</text>
</comment>
<dbReference type="PANTHER" id="PTHR14211">
    <property type="entry name" value="GLIOMA SUPPRESSOR CANDIDATE REGION GENE 2"/>
    <property type="match status" value="1"/>
</dbReference>
<dbReference type="OrthoDB" id="5072at2759"/>
<keyword evidence="4 5" id="KW-0539">Nucleus</keyword>
<dbReference type="GO" id="GO:0008097">
    <property type="term" value="F:5S rRNA binding"/>
    <property type="evidence" value="ECO:0007669"/>
    <property type="project" value="TreeGrafter"/>
</dbReference>
<feature type="region of interest" description="Disordered" evidence="6">
    <location>
        <begin position="233"/>
        <end position="288"/>
    </location>
</feature>
<comment type="function">
    <text evidence="5">May play a role in ribosome biogenesis.</text>
</comment>
<dbReference type="GO" id="GO:0005654">
    <property type="term" value="C:nucleoplasm"/>
    <property type="evidence" value="ECO:0007669"/>
    <property type="project" value="UniProtKB-SubCell"/>
</dbReference>
<dbReference type="Proteomes" id="UP000245609">
    <property type="component" value="Unassembled WGS sequence"/>
</dbReference>
<dbReference type="STRING" id="133381.A0A2T9YSF1"/>
<protein>
    <recommendedName>
        <fullName evidence="2 5">Ribosome biogenesis protein NOP53</fullName>
    </recommendedName>
</protein>
<dbReference type="PIRSF" id="PIRSF017302">
    <property type="entry name" value="Gltscr2"/>
    <property type="match status" value="1"/>
</dbReference>
<dbReference type="PANTHER" id="PTHR14211:SF7">
    <property type="entry name" value="RIBOSOME BIOGENESIS PROTEIN NOP53"/>
    <property type="match status" value="1"/>
</dbReference>
<evidence type="ECO:0000256" key="4">
    <source>
        <dbReference type="ARBA" id="ARBA00023242"/>
    </source>
</evidence>
<dbReference type="EMBL" id="MBFS01002577">
    <property type="protein sequence ID" value="PVU95184.1"/>
    <property type="molecule type" value="Genomic_DNA"/>
</dbReference>
<dbReference type="Pfam" id="PF07767">
    <property type="entry name" value="Nop53"/>
    <property type="match status" value="1"/>
</dbReference>
<dbReference type="AlphaFoldDB" id="A0A2T9YSF1"/>
<keyword evidence="8" id="KW-1185">Reference proteome</keyword>
<comment type="subcellular location">
    <subcellularLocation>
        <location evidence="5">Nucleus</location>
        <location evidence="5">Nucleolus</location>
    </subcellularLocation>
    <subcellularLocation>
        <location evidence="5">Nucleus</location>
        <location evidence="5">Nucleoplasm</location>
    </subcellularLocation>
</comment>
<evidence type="ECO:0000256" key="6">
    <source>
        <dbReference type="SAM" id="MobiDB-lite"/>
    </source>
</evidence>